<dbReference type="InterPro" id="IPR025836">
    <property type="entry name" value="Zn_knuckle_CX2CX4HX4C"/>
</dbReference>
<feature type="compositionally biased region" description="Basic residues" evidence="2">
    <location>
        <begin position="367"/>
        <end position="380"/>
    </location>
</feature>
<proteinExistence type="predicted"/>
<evidence type="ECO:0000256" key="2">
    <source>
        <dbReference type="SAM" id="MobiDB-lite"/>
    </source>
</evidence>
<keyword evidence="1" id="KW-0863">Zinc-finger</keyword>
<dbReference type="InterPro" id="IPR005135">
    <property type="entry name" value="Endo/exonuclease/phosphatase"/>
</dbReference>
<evidence type="ECO:0000256" key="1">
    <source>
        <dbReference type="PROSITE-ProRule" id="PRU00047"/>
    </source>
</evidence>
<dbReference type="InterPro" id="IPR036691">
    <property type="entry name" value="Endo/exonu/phosph_ase_sf"/>
</dbReference>
<protein>
    <recommendedName>
        <fullName evidence="3">CCHC-type domain-containing protein</fullName>
    </recommendedName>
</protein>
<dbReference type="AlphaFoldDB" id="A0A803NMC8"/>
<feature type="domain" description="CCHC-type" evidence="3">
    <location>
        <begin position="277"/>
        <end position="290"/>
    </location>
</feature>
<dbReference type="EnsemblPlants" id="evm.model.01.272">
    <property type="protein sequence ID" value="cds.evm.model.01.272"/>
    <property type="gene ID" value="evm.TU.01.272"/>
</dbReference>
<organism evidence="4 5">
    <name type="scientific">Cannabis sativa</name>
    <name type="common">Hemp</name>
    <name type="synonym">Marijuana</name>
    <dbReference type="NCBI Taxonomy" id="3483"/>
    <lineage>
        <taxon>Eukaryota</taxon>
        <taxon>Viridiplantae</taxon>
        <taxon>Streptophyta</taxon>
        <taxon>Embryophyta</taxon>
        <taxon>Tracheophyta</taxon>
        <taxon>Spermatophyta</taxon>
        <taxon>Magnoliopsida</taxon>
        <taxon>eudicotyledons</taxon>
        <taxon>Gunneridae</taxon>
        <taxon>Pentapetalae</taxon>
        <taxon>rosids</taxon>
        <taxon>fabids</taxon>
        <taxon>Rosales</taxon>
        <taxon>Cannabaceae</taxon>
        <taxon>Cannabis</taxon>
    </lineage>
</organism>
<dbReference type="GO" id="GO:0003676">
    <property type="term" value="F:nucleic acid binding"/>
    <property type="evidence" value="ECO:0007669"/>
    <property type="project" value="InterPro"/>
</dbReference>
<feature type="region of interest" description="Disordered" evidence="2">
    <location>
        <begin position="420"/>
        <end position="447"/>
    </location>
</feature>
<feature type="compositionally biased region" description="Polar residues" evidence="2">
    <location>
        <begin position="433"/>
        <end position="447"/>
    </location>
</feature>
<feature type="compositionally biased region" description="Polar residues" evidence="2">
    <location>
        <begin position="28"/>
        <end position="43"/>
    </location>
</feature>
<dbReference type="Proteomes" id="UP000596661">
    <property type="component" value="Chromosome 1"/>
</dbReference>
<dbReference type="InterPro" id="IPR025558">
    <property type="entry name" value="DUF4283"/>
</dbReference>
<dbReference type="PROSITE" id="PS50158">
    <property type="entry name" value="ZF_CCHC"/>
    <property type="match status" value="1"/>
</dbReference>
<dbReference type="InterPro" id="IPR001878">
    <property type="entry name" value="Znf_CCHC"/>
</dbReference>
<dbReference type="EMBL" id="UZAU01000008">
    <property type="status" value="NOT_ANNOTATED_CDS"/>
    <property type="molecule type" value="Genomic_DNA"/>
</dbReference>
<sequence>MGDTGGTSGIIINNDSPREPIIEDIVSNDGTPDVTSADNNSQLPHPPDITMSEPNNVLTEDGVDSPNIINANKPAEDIEVLRNNFLESMTLELEPDFELTAEVVRTGVLVSFLGGNGVSKSRLKEILNQIWKLKGKWKFKTMKPGVWGIFFDKSEDCLAILRNRPWTINGKLLIIREWPEDGDWYHLNMGISVFWVMASGLPTPYLNAVNTRTIASKAGRFVGSDLANQRTILRRGFLKFQVELDTSHQLISGFFLDIKRGRKEWIQFRYFKLPKLCFNCGFLGHDKKSCFRSTAYAYPPQGAAVPAYGPWMKAESAIFSCFNTRNQLEFFREEADRIISPARPPPTVDTFSKASGKRHVVDSNGKLSHHKSASKKPAKKVIRVNSNDPGAVLGKNLKVVEREKVNPMDKGKKLLHERVQSSMHPGKERRTRSVSPRAQQRHIQGNKNPLSDVEILNKYSSRPPPNPADNGILTTIMANIGPTYNQMVDKAHVELCQSRQPHKHPEPTHFPWPIYAEEIGLAEELMGPAPVDKYEPIPTLFHDPIDVTELVHPCPQPRKRKASLTLVPYVQHTEENTMEFSTDVPNLPGFSPAPNTPFKMGSGASSSSVKNDKRRKKGTRERKSRVKATSTNDKSPTTAEDLNRNNGLPKFSYGRGGGPYHAPQSPMICLSWNCRGLARDPTPRAISAWARRYKVDCIFLMETKASKSYMEDLSRKLGFSNIVSVGAVGLAGGSCLMWNNNLNLVVNYYAEGFFDTTVWDFQNQFYWKFYAVYGTPYLNVKEVFWKSMEMEFLNCHYPWMLIGDLNCIYSQEEKVGGRRVSDVDTKWLKSFMDTTGGIDLQFTGNKYTWQNNRFSGGLIRERLDRALCSPEWLLEYPTAGIRNLPIAISDHAPIIFDSHLFAVKGFIPFRFFEAWSWENSCKEEVAKAWSSSGDCATVAFIRNINNSKKAIQAWKKTYKGVHEGEIKDLERRLEWIQQQPRPDDFRNEEVSIQSNLTAAWTKLESMWRQKSRETWLALGDRNTRYFHAATDPFIFVVESGKDAD</sequence>
<keyword evidence="1" id="KW-0479">Metal-binding</keyword>
<dbReference type="Pfam" id="PF03372">
    <property type="entry name" value="Exo_endo_phos"/>
    <property type="match status" value="1"/>
</dbReference>
<keyword evidence="5" id="KW-1185">Reference proteome</keyword>
<dbReference type="Pfam" id="PF14392">
    <property type="entry name" value="zf-CCHC_4"/>
    <property type="match status" value="1"/>
</dbReference>
<dbReference type="SUPFAM" id="SSF56219">
    <property type="entry name" value="DNase I-like"/>
    <property type="match status" value="1"/>
</dbReference>
<dbReference type="PANTHER" id="PTHR33710:SF71">
    <property type="entry name" value="ENDONUCLEASE_EXONUCLEASE_PHOSPHATASE DOMAIN-CONTAINING PROTEIN"/>
    <property type="match status" value="1"/>
</dbReference>
<feature type="compositionally biased region" description="Polar residues" evidence="2">
    <location>
        <begin position="627"/>
        <end position="646"/>
    </location>
</feature>
<feature type="region of interest" description="Disordered" evidence="2">
    <location>
        <begin position="578"/>
        <end position="656"/>
    </location>
</feature>
<feature type="region of interest" description="Disordered" evidence="2">
    <location>
        <begin position="1"/>
        <end position="50"/>
    </location>
</feature>
<dbReference type="PANTHER" id="PTHR33710">
    <property type="entry name" value="BNAC02G09200D PROTEIN"/>
    <property type="match status" value="1"/>
</dbReference>
<feature type="region of interest" description="Disordered" evidence="2">
    <location>
        <begin position="342"/>
        <end position="380"/>
    </location>
</feature>
<dbReference type="Gene3D" id="3.60.10.10">
    <property type="entry name" value="Endonuclease/exonuclease/phosphatase"/>
    <property type="match status" value="1"/>
</dbReference>
<evidence type="ECO:0000313" key="4">
    <source>
        <dbReference type="EnsemblPlants" id="cds.evm.model.01.272"/>
    </source>
</evidence>
<dbReference type="Gramene" id="evm.model.01.272">
    <property type="protein sequence ID" value="cds.evm.model.01.272"/>
    <property type="gene ID" value="evm.TU.01.272"/>
</dbReference>
<accession>A0A803NMC8</accession>
<name>A0A803NMC8_CANSA</name>
<evidence type="ECO:0000313" key="5">
    <source>
        <dbReference type="Proteomes" id="UP000596661"/>
    </source>
</evidence>
<feature type="compositionally biased region" description="Basic residues" evidence="2">
    <location>
        <begin position="612"/>
        <end position="626"/>
    </location>
</feature>
<reference evidence="4" key="1">
    <citation type="submission" date="2018-11" db="EMBL/GenBank/DDBJ databases">
        <authorList>
            <person name="Grassa J C."/>
        </authorList>
    </citation>
    <scope>NUCLEOTIDE SEQUENCE [LARGE SCALE GENOMIC DNA]</scope>
</reference>
<keyword evidence="1" id="KW-0862">Zinc</keyword>
<dbReference type="GO" id="GO:0003824">
    <property type="term" value="F:catalytic activity"/>
    <property type="evidence" value="ECO:0007669"/>
    <property type="project" value="InterPro"/>
</dbReference>
<dbReference type="Pfam" id="PF14111">
    <property type="entry name" value="DUF4283"/>
    <property type="match status" value="1"/>
</dbReference>
<evidence type="ECO:0000259" key="3">
    <source>
        <dbReference type="PROSITE" id="PS50158"/>
    </source>
</evidence>
<dbReference type="GO" id="GO:0008270">
    <property type="term" value="F:zinc ion binding"/>
    <property type="evidence" value="ECO:0007669"/>
    <property type="project" value="UniProtKB-KW"/>
</dbReference>
<reference evidence="4" key="2">
    <citation type="submission" date="2021-03" db="UniProtKB">
        <authorList>
            <consortium name="EnsemblPlants"/>
        </authorList>
    </citation>
    <scope>IDENTIFICATION</scope>
</reference>